<keyword evidence="2" id="KW-0472">Membrane</keyword>
<dbReference type="Proteomes" id="UP000055045">
    <property type="component" value="Unassembled WGS sequence"/>
</dbReference>
<name>A0A101MD05_PENFR</name>
<feature type="region of interest" description="Disordered" evidence="1">
    <location>
        <begin position="19"/>
        <end position="42"/>
    </location>
</feature>
<evidence type="ECO:0000313" key="3">
    <source>
        <dbReference type="EMBL" id="KUM58307.1"/>
    </source>
</evidence>
<keyword evidence="2" id="KW-0812">Transmembrane</keyword>
<evidence type="ECO:0000256" key="2">
    <source>
        <dbReference type="SAM" id="Phobius"/>
    </source>
</evidence>
<proteinExistence type="predicted"/>
<dbReference type="AlphaFoldDB" id="A0A101MD05"/>
<sequence>MASQPGLQDEGVVLERLLNTTTESTPAETPNTEEIKPKPKYRHPTTANTVRFRPQLYVPVLVLIYTGLLLAAWSILCLSSRSLIVSIPSGDSYDYIHESWVQSYVDRNQKWWRAARVMWSVVGASISPLQELLVGQSSVKVPLNLEAISEVKDIFALTDPHSLDTNDWGDDVGILRSNLGIARPTDSYENLWGANATCSDSPFNCDSTKVNVDNLSLPKNVTPHEQILFMSNVKVNTSTGLIHQFAPRFNSSVHWESLDNSEFPSNCSGIAFFRNYTVSHKEEIRNAAKYQIAVCMLGNLTETPFKRTRNRQDFNETLFVTSQGSQNVQTTFKLTLSTTLGYFELPNDHLRSHYGPLLDSDPLATCSRPECEPQNNDEATISKRDALPERYPNGTYNGTFYLEFVASKGPLALITLALFGQDAFIDTKSHNLTKVRDQSSPLNSICYEYAPLALLLGQKELPCNNGYITPGRKWVNSFSNPQKAIPALNQAAFLANQAILQATAGSSVLYINRRNHLEYLRPDISTGTVIGLSVLIGFFLFLLLSLCVMTLTQVAWAGSLDSHAIVKMSAALSECLPPSEDWEKDSRKREELLDLLPGYIGDAEPEAPVGRLAVGAEGGLKWRRRYWTGQGLAL</sequence>
<reference evidence="3 4" key="1">
    <citation type="submission" date="2015-10" db="EMBL/GenBank/DDBJ databases">
        <title>Genome sequencing of Penicillium freii.</title>
        <authorList>
            <person name="Nguyen H.D."/>
            <person name="Visagie C.M."/>
            <person name="Seifert K.A."/>
        </authorList>
    </citation>
    <scope>NUCLEOTIDE SEQUENCE [LARGE SCALE GENOMIC DNA]</scope>
    <source>
        <strain evidence="3 4">DAOM 242723</strain>
    </source>
</reference>
<keyword evidence="4" id="KW-1185">Reference proteome</keyword>
<keyword evidence="2" id="KW-1133">Transmembrane helix</keyword>
<feature type="compositionally biased region" description="Polar residues" evidence="1">
    <location>
        <begin position="19"/>
        <end position="32"/>
    </location>
</feature>
<evidence type="ECO:0000256" key="1">
    <source>
        <dbReference type="SAM" id="MobiDB-lite"/>
    </source>
</evidence>
<feature type="transmembrane region" description="Helical" evidence="2">
    <location>
        <begin position="529"/>
        <end position="551"/>
    </location>
</feature>
<evidence type="ECO:0000313" key="4">
    <source>
        <dbReference type="Proteomes" id="UP000055045"/>
    </source>
</evidence>
<comment type="caution">
    <text evidence="3">The sequence shown here is derived from an EMBL/GenBank/DDBJ whole genome shotgun (WGS) entry which is preliminary data.</text>
</comment>
<accession>A0A101MD05</accession>
<organism evidence="3 4">
    <name type="scientific">Penicillium freii</name>
    <dbReference type="NCBI Taxonomy" id="48697"/>
    <lineage>
        <taxon>Eukaryota</taxon>
        <taxon>Fungi</taxon>
        <taxon>Dikarya</taxon>
        <taxon>Ascomycota</taxon>
        <taxon>Pezizomycotina</taxon>
        <taxon>Eurotiomycetes</taxon>
        <taxon>Eurotiomycetidae</taxon>
        <taxon>Eurotiales</taxon>
        <taxon>Aspergillaceae</taxon>
        <taxon>Penicillium</taxon>
    </lineage>
</organism>
<feature type="transmembrane region" description="Helical" evidence="2">
    <location>
        <begin position="56"/>
        <end position="76"/>
    </location>
</feature>
<dbReference type="EMBL" id="LLXE01000292">
    <property type="protein sequence ID" value="KUM58307.1"/>
    <property type="molecule type" value="Genomic_DNA"/>
</dbReference>
<gene>
    <name evidence="3" type="ORF">ACN42_g8844</name>
</gene>
<protein>
    <submittedName>
        <fullName evidence="3">Uncharacterized protein</fullName>
    </submittedName>
</protein>